<comment type="caution">
    <text evidence="1">The sequence shown here is derived from an EMBL/GenBank/DDBJ whole genome shotgun (WGS) entry which is preliminary data.</text>
</comment>
<dbReference type="Proteomes" id="UP001151760">
    <property type="component" value="Unassembled WGS sequence"/>
</dbReference>
<evidence type="ECO:0000313" key="2">
    <source>
        <dbReference type="Proteomes" id="UP001151760"/>
    </source>
</evidence>
<gene>
    <name evidence="1" type="ORF">Tco_0657423</name>
</gene>
<protein>
    <submittedName>
        <fullName evidence="1">Uncharacterized protein</fullName>
    </submittedName>
</protein>
<reference evidence="1" key="1">
    <citation type="journal article" date="2022" name="Int. J. Mol. Sci.">
        <title>Draft Genome of Tanacetum Coccineum: Genomic Comparison of Closely Related Tanacetum-Family Plants.</title>
        <authorList>
            <person name="Yamashiro T."/>
            <person name="Shiraishi A."/>
            <person name="Nakayama K."/>
            <person name="Satake H."/>
        </authorList>
    </citation>
    <scope>NUCLEOTIDE SEQUENCE</scope>
</reference>
<reference evidence="1" key="2">
    <citation type="submission" date="2022-01" db="EMBL/GenBank/DDBJ databases">
        <authorList>
            <person name="Yamashiro T."/>
            <person name="Shiraishi A."/>
            <person name="Satake H."/>
            <person name="Nakayama K."/>
        </authorList>
    </citation>
    <scope>NUCLEOTIDE SEQUENCE</scope>
</reference>
<dbReference type="EMBL" id="BQNB010009374">
    <property type="protein sequence ID" value="GJS62639.1"/>
    <property type="molecule type" value="Genomic_DNA"/>
</dbReference>
<sequence>MTGIGDVMCWVDSLMIENDSVDVKTLDIKQEVCIFVDQSFESFNPLLSFTAVTRFFPIPAGMLFHKLDQLYQESGGGYSEPAIGLSSERLAIMITGDMIMLIDQ</sequence>
<accession>A0ABQ4XBR5</accession>
<name>A0ABQ4XBR5_9ASTR</name>
<organism evidence="1 2">
    <name type="scientific">Tanacetum coccineum</name>
    <dbReference type="NCBI Taxonomy" id="301880"/>
    <lineage>
        <taxon>Eukaryota</taxon>
        <taxon>Viridiplantae</taxon>
        <taxon>Streptophyta</taxon>
        <taxon>Embryophyta</taxon>
        <taxon>Tracheophyta</taxon>
        <taxon>Spermatophyta</taxon>
        <taxon>Magnoliopsida</taxon>
        <taxon>eudicotyledons</taxon>
        <taxon>Gunneridae</taxon>
        <taxon>Pentapetalae</taxon>
        <taxon>asterids</taxon>
        <taxon>campanulids</taxon>
        <taxon>Asterales</taxon>
        <taxon>Asteraceae</taxon>
        <taxon>Asteroideae</taxon>
        <taxon>Anthemideae</taxon>
        <taxon>Anthemidinae</taxon>
        <taxon>Tanacetum</taxon>
    </lineage>
</organism>
<keyword evidence="2" id="KW-1185">Reference proteome</keyword>
<proteinExistence type="predicted"/>
<evidence type="ECO:0000313" key="1">
    <source>
        <dbReference type="EMBL" id="GJS62639.1"/>
    </source>
</evidence>